<organism evidence="1 2">
    <name type="scientific">Fusobacterium animalis D11</name>
    <dbReference type="NCBI Taxonomy" id="556264"/>
    <lineage>
        <taxon>Bacteria</taxon>
        <taxon>Fusobacteriati</taxon>
        <taxon>Fusobacteriota</taxon>
        <taxon>Fusobacteriia</taxon>
        <taxon>Fusobacteriales</taxon>
        <taxon>Fusobacteriaceae</taxon>
        <taxon>Fusobacterium</taxon>
    </lineage>
</organism>
<accession>D6BGS5</accession>
<gene>
    <name evidence="1" type="ORF">PSAG_01407</name>
</gene>
<comment type="caution">
    <text evidence="1">The sequence shown here is derived from an EMBL/GenBank/DDBJ whole genome shotgun (WGS) entry which is preliminary data.</text>
</comment>
<dbReference type="Proteomes" id="UP000004650">
    <property type="component" value="Unassembled WGS sequence"/>
</dbReference>
<dbReference type="HOGENOM" id="CLU_2493420_0_0_0"/>
<evidence type="ECO:0000313" key="2">
    <source>
        <dbReference type="Proteomes" id="UP000004650"/>
    </source>
</evidence>
<protein>
    <submittedName>
        <fullName evidence="1">Uncharacterized protein</fullName>
    </submittedName>
</protein>
<reference evidence="1 2" key="2">
    <citation type="submission" date="2013-10" db="EMBL/GenBank/DDBJ databases">
        <title>The Genome Sequence of Fusobacterium nucleatum subsp. animalis D11.</title>
        <authorList>
            <consortium name="The Broad Institute Genomics Platform"/>
            <person name="Earl A."/>
            <person name="Ward D."/>
            <person name="Feldgarden M."/>
            <person name="Gevers D."/>
            <person name="Kostic A."/>
            <person name="Garrett W."/>
            <person name="Young S.K."/>
            <person name="Zeng Q."/>
            <person name="Gargeya S."/>
            <person name="Fitzgerald M."/>
            <person name="Abouelleil A."/>
            <person name="Alvarado L."/>
            <person name="Berlin A.M."/>
            <person name="Chapman S.B."/>
            <person name="Gainer-Dewar J."/>
            <person name="Goldberg J."/>
            <person name="Gnerre S."/>
            <person name="Griggs A."/>
            <person name="Gujja S."/>
            <person name="Hansen M."/>
            <person name="Howarth C."/>
            <person name="Imamovic A."/>
            <person name="Ireland A."/>
            <person name="Larimer J."/>
            <person name="McCowan C."/>
            <person name="Murphy C."/>
            <person name="Pearson M."/>
            <person name="Poon T.W."/>
            <person name="Priest M."/>
            <person name="Roberts A."/>
            <person name="Saif S."/>
            <person name="Shea T."/>
            <person name="Sykes S."/>
            <person name="Wortman J."/>
            <person name="Nusbaum C."/>
            <person name="Birren B."/>
        </authorList>
    </citation>
    <scope>NUCLEOTIDE SEQUENCE [LARGE SCALE GENOMIC DNA]</scope>
    <source>
        <strain evidence="1 2">D11</strain>
    </source>
</reference>
<dbReference type="AlphaFoldDB" id="D6BGS5"/>
<name>D6BGS5_9FUSO</name>
<reference evidence="2" key="1">
    <citation type="submission" date="2009-02" db="EMBL/GenBank/DDBJ databases">
        <title>The Genome Sequence of Shigella sp. D9.</title>
        <authorList>
            <consortium name="The Broad Institute Genome Sequencing Platform"/>
            <person name="Ward D."/>
            <person name="Young S.K."/>
            <person name="Kodira C.D."/>
            <person name="Zeng Q."/>
            <person name="Koehrsen M."/>
            <person name="Alvarado L."/>
            <person name="Berlin A."/>
            <person name="Borenstein D."/>
            <person name="Chen Z."/>
            <person name="Engels R."/>
            <person name="Freedman E."/>
            <person name="Gellesch M."/>
            <person name="Goldberg J."/>
            <person name="Griggs A."/>
            <person name="Gujja S."/>
            <person name="Heiman D."/>
            <person name="Hepburn T."/>
            <person name="Howarth C."/>
            <person name="Jen D."/>
            <person name="Larson L."/>
            <person name="Lewis B."/>
            <person name="Mehta T."/>
            <person name="Park D."/>
            <person name="Pearson M."/>
            <person name="Roberts A."/>
            <person name="Saif S."/>
            <person name="Shea T."/>
            <person name="Shenoy N."/>
            <person name="Sisk P."/>
            <person name="Stolte C."/>
            <person name="Sykes S."/>
            <person name="Walk T."/>
            <person name="White J."/>
            <person name="Yandava C."/>
            <person name="Allen-Vercoe E."/>
            <person name="Strauss J."/>
            <person name="Sibley C."/>
            <person name="White A."/>
            <person name="Ambrose C."/>
            <person name="Lander E."/>
            <person name="Nusbaum C."/>
            <person name="Galagan J."/>
            <person name="Birren B."/>
        </authorList>
    </citation>
    <scope>NUCLEOTIDE SEQUENCE [LARGE SCALE GENOMIC DNA]</scope>
    <source>
        <strain evidence="2">D11</strain>
    </source>
</reference>
<proteinExistence type="predicted"/>
<dbReference type="EMBL" id="ACDS02000136">
    <property type="protein sequence ID" value="EFD81372.1"/>
    <property type="molecule type" value="Genomic_DNA"/>
</dbReference>
<evidence type="ECO:0000313" key="1">
    <source>
        <dbReference type="EMBL" id="EFD81372.1"/>
    </source>
</evidence>
<sequence>MFECSKGKKKFNVYIPEEDESIDDLSITDRTEEHDTIYAKNLKEAKIKAYEENGECVIQWERKNGFKGGYDYSVTKEEYKKLKNKN</sequence>